<dbReference type="Proteomes" id="UP000295210">
    <property type="component" value="Unassembled WGS sequence"/>
</dbReference>
<gene>
    <name evidence="6" type="ORF">C7378_2630</name>
</gene>
<dbReference type="Gene3D" id="3.40.50.1820">
    <property type="entry name" value="alpha/beta hydrolase"/>
    <property type="match status" value="1"/>
</dbReference>
<evidence type="ECO:0000256" key="3">
    <source>
        <dbReference type="SAM" id="MobiDB-lite"/>
    </source>
</evidence>
<dbReference type="RefSeq" id="WP_131997394.1">
    <property type="nucleotide sequence ID" value="NZ_SMGK01000004.1"/>
</dbReference>
<feature type="chain" id="PRO_5020978711" evidence="4">
    <location>
        <begin position="24"/>
        <end position="359"/>
    </location>
</feature>
<dbReference type="OrthoDB" id="9815425at2"/>
<evidence type="ECO:0000313" key="6">
    <source>
        <dbReference type="EMBL" id="TCK71999.1"/>
    </source>
</evidence>
<dbReference type="SUPFAM" id="SSF53474">
    <property type="entry name" value="alpha/beta-Hydrolases"/>
    <property type="match status" value="1"/>
</dbReference>
<accession>A0A4R1L6T5</accession>
<organism evidence="6 7">
    <name type="scientific">Acidipila rosea</name>
    <dbReference type="NCBI Taxonomy" id="768535"/>
    <lineage>
        <taxon>Bacteria</taxon>
        <taxon>Pseudomonadati</taxon>
        <taxon>Acidobacteriota</taxon>
        <taxon>Terriglobia</taxon>
        <taxon>Terriglobales</taxon>
        <taxon>Acidobacteriaceae</taxon>
        <taxon>Acidipila</taxon>
    </lineage>
</organism>
<evidence type="ECO:0000256" key="2">
    <source>
        <dbReference type="ARBA" id="ARBA00022801"/>
    </source>
</evidence>
<dbReference type="InterPro" id="IPR050300">
    <property type="entry name" value="GDXG_lipolytic_enzyme"/>
</dbReference>
<feature type="domain" description="Alpha/beta hydrolase fold-3" evidence="5">
    <location>
        <begin position="129"/>
        <end position="329"/>
    </location>
</feature>
<evidence type="ECO:0000256" key="4">
    <source>
        <dbReference type="SAM" id="SignalP"/>
    </source>
</evidence>
<dbReference type="InterPro" id="IPR013094">
    <property type="entry name" value="AB_hydrolase_3"/>
</dbReference>
<protein>
    <submittedName>
        <fullName evidence="6">Acetyl esterase/lipase</fullName>
    </submittedName>
</protein>
<dbReference type="Pfam" id="PF07859">
    <property type="entry name" value="Abhydrolase_3"/>
    <property type="match status" value="1"/>
</dbReference>
<dbReference type="EMBL" id="SMGK01000004">
    <property type="protein sequence ID" value="TCK71999.1"/>
    <property type="molecule type" value="Genomic_DNA"/>
</dbReference>
<proteinExistence type="inferred from homology"/>
<feature type="signal peptide" evidence="4">
    <location>
        <begin position="1"/>
        <end position="23"/>
    </location>
</feature>
<reference evidence="6 7" key="1">
    <citation type="submission" date="2019-03" db="EMBL/GenBank/DDBJ databases">
        <title>Genomic Encyclopedia of Type Strains, Phase IV (KMG-IV): sequencing the most valuable type-strain genomes for metagenomic binning, comparative biology and taxonomic classification.</title>
        <authorList>
            <person name="Goeker M."/>
        </authorList>
    </citation>
    <scope>NUCLEOTIDE SEQUENCE [LARGE SCALE GENOMIC DNA]</scope>
    <source>
        <strain evidence="6 7">DSM 103428</strain>
    </source>
</reference>
<dbReference type="AlphaFoldDB" id="A0A4R1L6T5"/>
<keyword evidence="7" id="KW-1185">Reference proteome</keyword>
<dbReference type="PANTHER" id="PTHR48081:SF30">
    <property type="entry name" value="ACETYL-HYDROLASE LIPR-RELATED"/>
    <property type="match status" value="1"/>
</dbReference>
<feature type="region of interest" description="Disordered" evidence="3">
    <location>
        <begin position="244"/>
        <end position="268"/>
    </location>
</feature>
<dbReference type="GO" id="GO:0004806">
    <property type="term" value="F:triacylglycerol lipase activity"/>
    <property type="evidence" value="ECO:0007669"/>
    <property type="project" value="TreeGrafter"/>
</dbReference>
<comment type="similarity">
    <text evidence="1">Belongs to the 'GDXG' lipolytic enzyme family.</text>
</comment>
<name>A0A4R1L6T5_9BACT</name>
<evidence type="ECO:0000313" key="7">
    <source>
        <dbReference type="Proteomes" id="UP000295210"/>
    </source>
</evidence>
<sequence>MRSFILAAAVSAAFLGQFSPAFGQSSSTAPQTDTSVIDAQGTAHITRVVPVPTTVSPEAQKSLARPASDAAVPEPLSIRRSKTDAWQARAGERSKVLYPANISDATIAGVPAKIITPLTIPPDKKDRVLINVHGGGFNSDSGSLTETIPIANLTQTKVVAVLYRLAPEHPFPAAVDDTVAVYKELLKSYKPNNIGLYGTSAGAILTGEVAVRLHQLGLPLPGAMGIFSGMGDFSQRGDSQSMYALNGLSGHLDPPEKSPEHSAYAGSTDLKDPVLSPLYADLRNMPPTLFITSGRDMLLSGTTILHRAFLRAGDDAHLVVFEALPHAFWNDPDLPESKEADHIMADFFNKHLGRQTPAE</sequence>
<keyword evidence="4" id="KW-0732">Signal</keyword>
<evidence type="ECO:0000259" key="5">
    <source>
        <dbReference type="Pfam" id="PF07859"/>
    </source>
</evidence>
<dbReference type="InterPro" id="IPR029058">
    <property type="entry name" value="AB_hydrolase_fold"/>
</dbReference>
<dbReference type="PANTHER" id="PTHR48081">
    <property type="entry name" value="AB HYDROLASE SUPERFAMILY PROTEIN C4A8.06C"/>
    <property type="match status" value="1"/>
</dbReference>
<comment type="caution">
    <text evidence="6">The sequence shown here is derived from an EMBL/GenBank/DDBJ whole genome shotgun (WGS) entry which is preliminary data.</text>
</comment>
<evidence type="ECO:0000256" key="1">
    <source>
        <dbReference type="ARBA" id="ARBA00010515"/>
    </source>
</evidence>
<keyword evidence="2" id="KW-0378">Hydrolase</keyword>